<dbReference type="PANTHER" id="PTHR38441:SF1">
    <property type="entry name" value="MEMBRANE PROTEIN"/>
    <property type="match status" value="1"/>
</dbReference>
<dbReference type="AlphaFoldDB" id="A0AAU6PZ26"/>
<dbReference type="PANTHER" id="PTHR38441">
    <property type="entry name" value="INTEGRAL MEMBRANE PROTEIN-RELATED"/>
    <property type="match status" value="1"/>
</dbReference>
<keyword evidence="1" id="KW-0812">Transmembrane</keyword>
<feature type="transmembrane region" description="Helical" evidence="1">
    <location>
        <begin position="12"/>
        <end position="32"/>
    </location>
</feature>
<dbReference type="RefSeq" id="WP_339093780.1">
    <property type="nucleotide sequence ID" value="NZ_CP149782.1"/>
</dbReference>
<evidence type="ECO:0000256" key="1">
    <source>
        <dbReference type="SAM" id="Phobius"/>
    </source>
</evidence>
<protein>
    <submittedName>
        <fullName evidence="2">DUF485 domain-containing protein</fullName>
    </submittedName>
</protein>
<organism evidence="2">
    <name type="scientific">Deinococcus sp. VB142</name>
    <dbReference type="NCBI Taxonomy" id="3112952"/>
    <lineage>
        <taxon>Bacteria</taxon>
        <taxon>Thermotogati</taxon>
        <taxon>Deinococcota</taxon>
        <taxon>Deinococci</taxon>
        <taxon>Deinococcales</taxon>
        <taxon>Deinococcaceae</taxon>
        <taxon>Deinococcus</taxon>
    </lineage>
</organism>
<name>A0AAU6PZ26_9DEIO</name>
<dbReference type="Pfam" id="PF04341">
    <property type="entry name" value="DUF485"/>
    <property type="match status" value="1"/>
</dbReference>
<proteinExistence type="predicted"/>
<accession>A0AAU6PZ26</accession>
<keyword evidence="1" id="KW-0472">Membrane</keyword>
<reference evidence="2" key="1">
    <citation type="submission" date="2024-03" db="EMBL/GenBank/DDBJ databases">
        <title>Deinococcus weizhi sp. nov., isolated from human skin.</title>
        <authorList>
            <person name="Wei Z."/>
            <person name="Tian F."/>
            <person name="Yang C."/>
            <person name="Xin L.T."/>
            <person name="Wen Z.J."/>
            <person name="Lan K.C."/>
            <person name="Yu L."/>
            <person name="Zhe W."/>
            <person name="Dan F.D."/>
            <person name="Jun W."/>
            <person name="Rui Z."/>
            <person name="Yong X.J."/>
            <person name="Ting Y."/>
            <person name="Wei X."/>
            <person name="Xu Z.G."/>
            <person name="Xin Z."/>
            <person name="Dong F.G."/>
            <person name="Ni X.M."/>
            <person name="Zheng M.G."/>
            <person name="Chun Y."/>
            <person name="Qian W.X."/>
        </authorList>
    </citation>
    <scope>NUCLEOTIDE SEQUENCE</scope>
    <source>
        <strain evidence="2">VB142</strain>
    </source>
</reference>
<dbReference type="EMBL" id="CP149782">
    <property type="protein sequence ID" value="WYF43265.1"/>
    <property type="molecule type" value="Genomic_DNA"/>
</dbReference>
<evidence type="ECO:0000313" key="2">
    <source>
        <dbReference type="EMBL" id="WYF43265.1"/>
    </source>
</evidence>
<dbReference type="InterPro" id="IPR007436">
    <property type="entry name" value="DUF485"/>
</dbReference>
<keyword evidence="1" id="KW-1133">Transmembrane helix</keyword>
<gene>
    <name evidence="2" type="ORF">WDJ50_07415</name>
</gene>
<sequence length="46" mass="5288">MATKVFGNVNFGYVLAFLEFIMGWVMAQIYVARARTFDRLALEAQQ</sequence>